<dbReference type="EMBL" id="AMXI01000624">
    <property type="protein sequence ID" value="EKN41845.1"/>
    <property type="molecule type" value="Genomic_DNA"/>
</dbReference>
<dbReference type="Proteomes" id="UP000011944">
    <property type="component" value="Unassembled WGS sequence"/>
</dbReference>
<name>M1ZXK2_CLOBO</name>
<dbReference type="EC" id="3.1.26.11" evidence="1"/>
<proteinExistence type="predicted"/>
<dbReference type="GO" id="GO:0042781">
    <property type="term" value="F:3'-tRNA processing endoribonuclease activity"/>
    <property type="evidence" value="ECO:0007669"/>
    <property type="project" value="UniProtKB-EC"/>
</dbReference>
<gene>
    <name evidence="1" type="ORF">CFSAN001627_10583</name>
</gene>
<keyword evidence="1" id="KW-0378">Hydrolase</keyword>
<sequence>MLDLALLGCGGGMPIPDRFLSSFL</sequence>
<comment type="caution">
    <text evidence="1">The sequence shown here is derived from an EMBL/GenBank/DDBJ whole genome shotgun (WGS) entry which is preliminary data.</text>
</comment>
<reference evidence="1 2" key="2">
    <citation type="submission" date="2013-03" db="EMBL/GenBank/DDBJ databases">
        <title>Diversity in Clostridium botulinum.</title>
        <authorList>
            <person name="Timme R.E."/>
            <person name="Allard M."/>
            <person name="Luo Y."/>
            <person name="Strain E."/>
            <person name="Gonzalez-Escalona N."/>
            <person name="Brown E."/>
        </authorList>
    </citation>
    <scope>NUCLEOTIDE SEQUENCE [LARGE SCALE GENOMIC DNA]</scope>
    <source>
        <strain evidence="1 2">CFSAN001627</strain>
    </source>
</reference>
<dbReference type="AlphaFoldDB" id="M1ZXK2"/>
<evidence type="ECO:0000313" key="1">
    <source>
        <dbReference type="EMBL" id="EKN41845.1"/>
    </source>
</evidence>
<protein>
    <submittedName>
        <fullName evidence="1">Ribonuclease Z</fullName>
        <ecNumber evidence="1">3.1.26.11</ecNumber>
    </submittedName>
</protein>
<evidence type="ECO:0000313" key="2">
    <source>
        <dbReference type="Proteomes" id="UP000011944"/>
    </source>
</evidence>
<accession>M1ZXK2</accession>
<reference evidence="1 2" key="1">
    <citation type="submission" date="2012-10" db="EMBL/GenBank/DDBJ databases">
        <authorList>
            <person name="Strain E.A."/>
            <person name="Brown E."/>
            <person name="Allard M.W."/>
            <person name="Gonzalez-Escalona N."/>
            <person name="Timme R."/>
        </authorList>
    </citation>
    <scope>NUCLEOTIDE SEQUENCE [LARGE SCALE GENOMIC DNA]</scope>
    <source>
        <strain evidence="1 2">CFSAN001627</strain>
    </source>
</reference>
<organism evidence="1 2">
    <name type="scientific">Clostridium botulinum CFSAN001627</name>
    <dbReference type="NCBI Taxonomy" id="1232189"/>
    <lineage>
        <taxon>Bacteria</taxon>
        <taxon>Bacillati</taxon>
        <taxon>Bacillota</taxon>
        <taxon>Clostridia</taxon>
        <taxon>Eubacteriales</taxon>
        <taxon>Clostridiaceae</taxon>
        <taxon>Clostridium</taxon>
    </lineage>
</organism>